<dbReference type="AlphaFoldDB" id="W9GLD2"/>
<proteinExistence type="predicted"/>
<accession>W9GLD2</accession>
<dbReference type="Pfam" id="PF13459">
    <property type="entry name" value="Fer4_15"/>
    <property type="match status" value="1"/>
</dbReference>
<comment type="caution">
    <text evidence="1">The sequence shown here is derived from an EMBL/GenBank/DDBJ whole genome shotgun (WGS) entry which is preliminary data.</text>
</comment>
<evidence type="ECO:0000313" key="2">
    <source>
        <dbReference type="Proteomes" id="UP000019494"/>
    </source>
</evidence>
<keyword evidence="2" id="KW-1185">Reference proteome</keyword>
<gene>
    <name evidence="1" type="ORF">N864_03545</name>
</gene>
<reference evidence="2" key="1">
    <citation type="submission" date="2013-08" db="EMBL/GenBank/DDBJ databases">
        <title>Intrasporangium oryzae NRRL B-24470.</title>
        <authorList>
            <person name="Liu H."/>
            <person name="Wang G."/>
        </authorList>
    </citation>
    <scope>NUCLEOTIDE SEQUENCE [LARGE SCALE GENOMIC DNA]</scope>
    <source>
        <strain evidence="2">Q5-1</strain>
    </source>
</reference>
<name>W9GLD2_9MICO</name>
<dbReference type="OrthoDB" id="4741951at2"/>
<protein>
    <submittedName>
        <fullName evidence="1">3Fe-4S ferredoxin</fullName>
    </submittedName>
</protein>
<dbReference type="SUPFAM" id="SSF54862">
    <property type="entry name" value="4Fe-4S ferredoxins"/>
    <property type="match status" value="1"/>
</dbReference>
<dbReference type="Gene3D" id="3.30.70.20">
    <property type="match status" value="1"/>
</dbReference>
<sequence>MSSRTEGLRRSGEGTARLRVDRVACTGHGVCAGVLPGNIELDEWGYPIMRDPSVDESQAATAIRLCPARALYRG</sequence>
<evidence type="ECO:0000313" key="1">
    <source>
        <dbReference type="EMBL" id="EWT05623.1"/>
    </source>
</evidence>
<dbReference type="RefSeq" id="WP_034717135.1">
    <property type="nucleotide sequence ID" value="NZ_AWQS01000099.1"/>
</dbReference>
<dbReference type="Proteomes" id="UP000019494">
    <property type="component" value="Unassembled WGS sequence"/>
</dbReference>
<dbReference type="EMBL" id="AWQS01000099">
    <property type="protein sequence ID" value="EWT05623.1"/>
    <property type="molecule type" value="Genomic_DNA"/>
</dbReference>
<organism evidence="1 2">
    <name type="scientific">Intrasporangium chromatireducens Q5-1</name>
    <dbReference type="NCBI Taxonomy" id="584657"/>
    <lineage>
        <taxon>Bacteria</taxon>
        <taxon>Bacillati</taxon>
        <taxon>Actinomycetota</taxon>
        <taxon>Actinomycetes</taxon>
        <taxon>Micrococcales</taxon>
        <taxon>Intrasporangiaceae</taxon>
        <taxon>Intrasporangium</taxon>
    </lineage>
</organism>